<dbReference type="GO" id="GO:0016853">
    <property type="term" value="F:isomerase activity"/>
    <property type="evidence" value="ECO:0007669"/>
    <property type="project" value="UniProtKB-KW"/>
</dbReference>
<evidence type="ECO:0000259" key="1">
    <source>
        <dbReference type="Pfam" id="PF00206"/>
    </source>
</evidence>
<name>C9YFZ0_CURXX</name>
<proteinExistence type="predicted"/>
<protein>
    <recommendedName>
        <fullName evidence="1">Fumarate lyase N-terminal domain-containing protein</fullName>
    </recommendedName>
</protein>
<gene>
    <name evidence="2" type="ORF">Csp_B16900</name>
</gene>
<dbReference type="Pfam" id="PF00206">
    <property type="entry name" value="Lyase_1"/>
    <property type="match status" value="1"/>
</dbReference>
<dbReference type="SUPFAM" id="SSF48557">
    <property type="entry name" value="L-aspartase-like"/>
    <property type="match status" value="1"/>
</dbReference>
<sequence>MCCAARSPCPTRCACARLAPDTKKSPPAMSSVFDDFLYAPEVLDSFGAQRFVAAMLRVEAALAQAQADQGLIPAEAAVSIVGTCKVELFDAPKIVRDSAATGSLAQPLVKSLRETVGLFNPAAVPFVHFGCTKQDLVDTTMALMTRQVLAVTRGYVQDCVDHLERKANKPTAAAPLKRALQRLAHSSADALAVQLGGTMASLGTPGAAIQNQVAKTLELGVPAFPWDTQRDAWLALGCDVALLVGSLGTLARTMVRDAEQEEPAAGCLVALAMARRAPQRAAGLLTSMPHAHERGLGFWQADQSDWTQLLMAAHAASWGMAQTLQKK</sequence>
<dbReference type="PANTHER" id="PTHR43172">
    <property type="entry name" value="ADENYLOSUCCINATE LYASE"/>
    <property type="match status" value="1"/>
</dbReference>
<accession>C9YFZ0</accession>
<reference evidence="2" key="1">
    <citation type="journal article" date="2010" name="Nature">
        <title>The Dynamic genome of Hydra.</title>
        <authorList>
            <person name="Chapman J.A."/>
            <person name="Kirkness E.F."/>
            <person name="Simakov O."/>
            <person name="Hampson S.E."/>
            <person name="Mitros T."/>
            <person name="Weinmaier T."/>
            <person name="Rattei T."/>
            <person name="Balasubramanian P.G."/>
            <person name="Borman J."/>
            <person name="Busam D."/>
            <person name="Disbennett K."/>
            <person name="Pfannkoch C."/>
            <person name="Sumin N."/>
            <person name="Sutton G."/>
            <person name="Viswanathan L."/>
            <person name="Walenz B."/>
            <person name="Goodstein D.M."/>
            <person name="Hellsten U."/>
            <person name="Kawashima T."/>
            <person name="Prochnik S.E."/>
            <person name="Putnam N.H."/>
            <person name="Shu S."/>
            <person name="Blumberg B."/>
            <person name="Dana C.E."/>
            <person name="Gee L."/>
            <person name="Kibler D.F."/>
            <person name="Law L."/>
            <person name="Lindgens D."/>
            <person name="Martinez D.E."/>
            <person name="Peng J."/>
            <person name="Wigge P.A."/>
            <person name="Bertulat B."/>
            <person name="Guder C."/>
            <person name="Nakamura Y."/>
            <person name="Ozbek S."/>
            <person name="Watanabe H."/>
            <person name="Khalturin K."/>
            <person name="Hemmrich G."/>
            <person name="Franke A."/>
            <person name="Augustin R."/>
            <person name="Fraune S."/>
            <person name="Hayakawa E."/>
            <person name="Hayakawa S."/>
            <person name="Hirose M."/>
            <person name="Hwang J."/>
            <person name="Ikeo K."/>
            <person name="Nishimiya-Fujisawa C."/>
            <person name="Ogura A."/>
            <person name="Takahashi T."/>
            <person name="Steinmetz P.R."/>
            <person name="Zhang X."/>
            <person name="Aufschnaiter R."/>
            <person name="Eder M.K."/>
            <person name="Gorny A.K."/>
            <person name="Salvenmoser W."/>
            <person name="Heimberg A.M."/>
            <person name="Wheeler B.M."/>
            <person name="Peterson K.J."/>
            <person name="Boettger A."/>
            <person name="Tischler P."/>
            <person name="Wolf A."/>
            <person name="Gojobori T."/>
            <person name="Remington K.A."/>
            <person name="Strausberg R.L."/>
            <person name="Venter J."/>
            <person name="Technau U."/>
            <person name="Hobmayer B."/>
            <person name="Bosch T.C."/>
            <person name="Holstein T.W."/>
            <person name="Fujisawa T."/>
            <person name="Bode H.R."/>
            <person name="David C.N."/>
            <person name="Rokhsar D.S."/>
            <person name="Steele R.E."/>
        </authorList>
    </citation>
    <scope>NUCLEOTIDE SEQUENCE</scope>
</reference>
<dbReference type="GO" id="GO:0016829">
    <property type="term" value="F:lyase activity"/>
    <property type="evidence" value="ECO:0007669"/>
    <property type="project" value="UniProtKB-KW"/>
</dbReference>
<dbReference type="AlphaFoldDB" id="C9YFZ0"/>
<evidence type="ECO:0000313" key="2">
    <source>
        <dbReference type="EMBL" id="CBA33011.1"/>
    </source>
</evidence>
<dbReference type="InterPro" id="IPR022761">
    <property type="entry name" value="Fumarate_lyase_N"/>
</dbReference>
<dbReference type="PANTHER" id="PTHR43172:SF2">
    <property type="entry name" value="ADENYLOSUCCINATE LYASE C-TERMINAL DOMAIN-CONTAINING PROTEIN"/>
    <property type="match status" value="1"/>
</dbReference>
<keyword evidence="2" id="KW-0456">Lyase</keyword>
<organism evidence="2">
    <name type="scientific">Curvibacter symbiont subsp. Hydra magnipapillata</name>
    <dbReference type="NCBI Taxonomy" id="667019"/>
    <lineage>
        <taxon>Bacteria</taxon>
        <taxon>Pseudomonadati</taxon>
        <taxon>Pseudomonadota</taxon>
        <taxon>Betaproteobacteria</taxon>
        <taxon>Burkholderiales</taxon>
        <taxon>Comamonadaceae</taxon>
        <taxon>Curvibacter</taxon>
    </lineage>
</organism>
<feature type="domain" description="Fumarate lyase N-terminal" evidence="1">
    <location>
        <begin position="51"/>
        <end position="169"/>
    </location>
</feature>
<keyword evidence="2" id="KW-0413">Isomerase</keyword>
<dbReference type="Gene3D" id="1.20.200.10">
    <property type="entry name" value="Fumarase/aspartase (Central domain)"/>
    <property type="match status" value="2"/>
</dbReference>
<dbReference type="EMBL" id="FN543108">
    <property type="protein sequence ID" value="CBA33011.1"/>
    <property type="molecule type" value="Genomic_DNA"/>
</dbReference>
<dbReference type="InterPro" id="IPR008948">
    <property type="entry name" value="L-Aspartase-like"/>
</dbReference>